<organism evidence="2 3">
    <name type="scientific">Parabacteroides gordonii MS-1 = DSM 23371</name>
    <dbReference type="NCBI Taxonomy" id="1203610"/>
    <lineage>
        <taxon>Bacteria</taxon>
        <taxon>Pseudomonadati</taxon>
        <taxon>Bacteroidota</taxon>
        <taxon>Bacteroidia</taxon>
        <taxon>Bacteroidales</taxon>
        <taxon>Tannerellaceae</taxon>
        <taxon>Parabacteroides</taxon>
    </lineage>
</organism>
<keyword evidence="3" id="KW-1185">Reference proteome</keyword>
<dbReference type="HOGENOM" id="CLU_099727_1_0_10"/>
<evidence type="ECO:0008006" key="4">
    <source>
        <dbReference type="Google" id="ProtNLM"/>
    </source>
</evidence>
<evidence type="ECO:0000313" key="3">
    <source>
        <dbReference type="Proteomes" id="UP000033035"/>
    </source>
</evidence>
<proteinExistence type="predicted"/>
<sequence>MKKIIFYISALLFCLPIQAQQRFFGVIQDADGYVNVRDTSGTVIGKLLDNHVFVDWDAQKSHKEWHSVEYGAETGITKTCPNGNTHIGEIHKSRIRYLADLPQLKKQPQSTDKCLVYANDTLTVKIDFQNFNPQKHAIVYDLEAGFVRSIDGCSDLTGIDDNIPHEEYASVTVKHPAGILEFPTAYITHLYEPSRNNVVVALGKGNSLFISTQNSDGAGGYYAVWTVENYLVKSLFVLHDF</sequence>
<dbReference type="AlphaFoldDB" id="A0A0F5IYW3"/>
<keyword evidence="1" id="KW-0732">Signal</keyword>
<dbReference type="PATRIC" id="fig|1203610.3.peg.3998"/>
<feature type="chain" id="PRO_5002488237" description="Ricin B lectin domain-containing protein" evidence="1">
    <location>
        <begin position="20"/>
        <end position="241"/>
    </location>
</feature>
<accession>A0A0F5IYW3</accession>
<name>A0A0F5IYW3_9BACT</name>
<evidence type="ECO:0000313" key="2">
    <source>
        <dbReference type="EMBL" id="KKB50385.1"/>
    </source>
</evidence>
<gene>
    <name evidence="2" type="ORF">HMPREF1536_03920</name>
</gene>
<evidence type="ECO:0000256" key="1">
    <source>
        <dbReference type="SAM" id="SignalP"/>
    </source>
</evidence>
<dbReference type="RefSeq" id="WP_028729535.1">
    <property type="nucleotide sequence ID" value="NZ_KE386763.1"/>
</dbReference>
<comment type="caution">
    <text evidence="2">The sequence shown here is derived from an EMBL/GenBank/DDBJ whole genome shotgun (WGS) entry which is preliminary data.</text>
</comment>
<dbReference type="EMBL" id="AQHW01000020">
    <property type="protein sequence ID" value="KKB50385.1"/>
    <property type="molecule type" value="Genomic_DNA"/>
</dbReference>
<reference evidence="2 3" key="1">
    <citation type="submission" date="2013-04" db="EMBL/GenBank/DDBJ databases">
        <title>The Genome Sequence of Parabacteroides gordonii DSM 23371.</title>
        <authorList>
            <consortium name="The Broad Institute Genomics Platform"/>
            <person name="Earl A."/>
            <person name="Ward D."/>
            <person name="Feldgarden M."/>
            <person name="Gevers D."/>
            <person name="Martens E."/>
            <person name="Sakamoto M."/>
            <person name="Benno Y."/>
            <person name="Suzuki N."/>
            <person name="Matsunaga N."/>
            <person name="Koshihara K."/>
            <person name="Seki M."/>
            <person name="Komiya H."/>
            <person name="Walker B."/>
            <person name="Young S."/>
            <person name="Zeng Q."/>
            <person name="Gargeya S."/>
            <person name="Fitzgerald M."/>
            <person name="Haas B."/>
            <person name="Abouelleil A."/>
            <person name="Allen A.W."/>
            <person name="Alvarado L."/>
            <person name="Arachchi H.M."/>
            <person name="Berlin A.M."/>
            <person name="Chapman S.B."/>
            <person name="Gainer-Dewar J."/>
            <person name="Goldberg J."/>
            <person name="Griggs A."/>
            <person name="Gujja S."/>
            <person name="Hansen M."/>
            <person name="Howarth C."/>
            <person name="Imamovic A."/>
            <person name="Ireland A."/>
            <person name="Larimer J."/>
            <person name="McCowan C."/>
            <person name="Murphy C."/>
            <person name="Pearson M."/>
            <person name="Poon T.W."/>
            <person name="Priest M."/>
            <person name="Roberts A."/>
            <person name="Saif S."/>
            <person name="Shea T."/>
            <person name="Sisk P."/>
            <person name="Sykes S."/>
            <person name="Wortman J."/>
            <person name="Nusbaum C."/>
            <person name="Birren B."/>
        </authorList>
    </citation>
    <scope>NUCLEOTIDE SEQUENCE [LARGE SCALE GENOMIC DNA]</scope>
    <source>
        <strain evidence="2 3">MS-1</strain>
    </source>
</reference>
<feature type="signal peptide" evidence="1">
    <location>
        <begin position="1"/>
        <end position="19"/>
    </location>
</feature>
<protein>
    <recommendedName>
        <fullName evidence="4">Ricin B lectin domain-containing protein</fullName>
    </recommendedName>
</protein>
<dbReference type="STRING" id="1203610.HMPREF1536_03920"/>
<dbReference type="Proteomes" id="UP000033035">
    <property type="component" value="Unassembled WGS sequence"/>
</dbReference>